<dbReference type="EMBL" id="KZ293438">
    <property type="protein sequence ID" value="PBK66918.1"/>
    <property type="molecule type" value="Genomic_DNA"/>
</dbReference>
<feature type="transmembrane region" description="Helical" evidence="1">
    <location>
        <begin position="50"/>
        <end position="68"/>
    </location>
</feature>
<reference evidence="3" key="1">
    <citation type="journal article" date="2017" name="Nat. Ecol. Evol.">
        <title>Genome expansion and lineage-specific genetic innovations in the forest pathogenic fungi Armillaria.</title>
        <authorList>
            <person name="Sipos G."/>
            <person name="Prasanna A.N."/>
            <person name="Walter M.C."/>
            <person name="O'Connor E."/>
            <person name="Balint B."/>
            <person name="Krizsan K."/>
            <person name="Kiss B."/>
            <person name="Hess J."/>
            <person name="Varga T."/>
            <person name="Slot J."/>
            <person name="Riley R."/>
            <person name="Boka B."/>
            <person name="Rigling D."/>
            <person name="Barry K."/>
            <person name="Lee J."/>
            <person name="Mihaltcheva S."/>
            <person name="LaButti K."/>
            <person name="Lipzen A."/>
            <person name="Waldron R."/>
            <person name="Moloney N.M."/>
            <person name="Sperisen C."/>
            <person name="Kredics L."/>
            <person name="Vagvoelgyi C."/>
            <person name="Patrignani A."/>
            <person name="Fitzpatrick D."/>
            <person name="Nagy I."/>
            <person name="Doyle S."/>
            <person name="Anderson J.B."/>
            <person name="Grigoriev I.V."/>
            <person name="Gueldener U."/>
            <person name="Muensterkoetter M."/>
            <person name="Nagy L.G."/>
        </authorList>
    </citation>
    <scope>NUCLEOTIDE SEQUENCE [LARGE SCALE GENOMIC DNA]</scope>
    <source>
        <strain evidence="3">28-4</strain>
    </source>
</reference>
<proteinExistence type="predicted"/>
<organism evidence="2 3">
    <name type="scientific">Armillaria solidipes</name>
    <dbReference type="NCBI Taxonomy" id="1076256"/>
    <lineage>
        <taxon>Eukaryota</taxon>
        <taxon>Fungi</taxon>
        <taxon>Dikarya</taxon>
        <taxon>Basidiomycota</taxon>
        <taxon>Agaricomycotina</taxon>
        <taxon>Agaricomycetes</taxon>
        <taxon>Agaricomycetidae</taxon>
        <taxon>Agaricales</taxon>
        <taxon>Marasmiineae</taxon>
        <taxon>Physalacriaceae</taxon>
        <taxon>Armillaria</taxon>
    </lineage>
</organism>
<feature type="transmembrane region" description="Helical" evidence="1">
    <location>
        <begin position="264"/>
        <end position="282"/>
    </location>
</feature>
<feature type="transmembrane region" description="Helical" evidence="1">
    <location>
        <begin position="12"/>
        <end position="38"/>
    </location>
</feature>
<keyword evidence="3" id="KW-1185">Reference proteome</keyword>
<keyword evidence="1" id="KW-0812">Transmembrane</keyword>
<feature type="transmembrane region" description="Helical" evidence="1">
    <location>
        <begin position="228"/>
        <end position="252"/>
    </location>
</feature>
<name>A0A2H3BLK5_9AGAR</name>
<evidence type="ECO:0000313" key="3">
    <source>
        <dbReference type="Proteomes" id="UP000218334"/>
    </source>
</evidence>
<feature type="transmembrane region" description="Helical" evidence="1">
    <location>
        <begin position="180"/>
        <end position="201"/>
    </location>
</feature>
<protein>
    <submittedName>
        <fullName evidence="2">Uncharacterized protein</fullName>
    </submittedName>
</protein>
<evidence type="ECO:0000256" key="1">
    <source>
        <dbReference type="SAM" id="Phobius"/>
    </source>
</evidence>
<evidence type="ECO:0000313" key="2">
    <source>
        <dbReference type="EMBL" id="PBK66918.1"/>
    </source>
</evidence>
<feature type="transmembrane region" description="Helical" evidence="1">
    <location>
        <begin position="104"/>
        <end position="125"/>
    </location>
</feature>
<dbReference type="Proteomes" id="UP000218334">
    <property type="component" value="Unassembled WGS sequence"/>
</dbReference>
<sequence length="370" mass="41716">MTANRDGLDVLYYTIRLICQTLVYGMYTILMPLCCYAMLKRGLQGTTRRLLFCMLIFMFSLSTAHWVLSVYHDLDLITSGFVNRIPLDNDAASYRRQQCMLMNALALINCVLTDGVVVWRAWILCKQEYRKALMVPIVLLSCTALSAVVTIGIRISITVISVSQHVVVTGNALARSLDYAQVLCLALTLLTNLSSTSIIGVKAWRYRRWITTEVVQSRKRNMTRGERVVALLVEAGVLYTLSTLFFLVAVWIRLPFGTLGDIYVPVNAQFAGMYPTIVLLFVNRRSAISETVVFSLQVKTDAPDHERNSIRLETIEFRSNPLLDTLAMNESETEITGDESLRLQDPLNEGTGRFDKVRYEPLHLIGPVAK</sequence>
<dbReference type="AlphaFoldDB" id="A0A2H3BLK5"/>
<gene>
    <name evidence="2" type="ORF">ARMSODRAFT_1020896</name>
</gene>
<accession>A0A2H3BLK5</accession>
<feature type="transmembrane region" description="Helical" evidence="1">
    <location>
        <begin position="137"/>
        <end position="160"/>
    </location>
</feature>
<keyword evidence="1" id="KW-0472">Membrane</keyword>
<keyword evidence="1" id="KW-1133">Transmembrane helix</keyword>